<dbReference type="EMBL" id="CAKMMF010000017">
    <property type="protein sequence ID" value="CAH1210128.1"/>
    <property type="molecule type" value="Genomic_DNA"/>
</dbReference>
<evidence type="ECO:0000313" key="12">
    <source>
        <dbReference type="Proteomes" id="UP000838686"/>
    </source>
</evidence>
<dbReference type="PANTHER" id="PTHR24421:SF10">
    <property type="entry name" value="NITRATE_NITRITE SENSOR PROTEIN NARQ"/>
    <property type="match status" value="1"/>
</dbReference>
<feature type="transmembrane region" description="Helical" evidence="9">
    <location>
        <begin position="95"/>
        <end position="112"/>
    </location>
</feature>
<dbReference type="EC" id="2.7.13.3" evidence="2"/>
<name>A0ABM9CDV2_9BACL</name>
<feature type="transmembrane region" description="Helical" evidence="9">
    <location>
        <begin position="20"/>
        <end position="43"/>
    </location>
</feature>
<keyword evidence="5" id="KW-0547">Nucleotide-binding</keyword>
<comment type="caution">
    <text evidence="11">The sequence shown here is derived from an EMBL/GenBank/DDBJ whole genome shotgun (WGS) entry which is preliminary data.</text>
</comment>
<dbReference type="PANTHER" id="PTHR24421">
    <property type="entry name" value="NITRATE/NITRITE SENSOR PROTEIN NARX-RELATED"/>
    <property type="match status" value="1"/>
</dbReference>
<feature type="transmembrane region" description="Helical" evidence="9">
    <location>
        <begin position="74"/>
        <end position="90"/>
    </location>
</feature>
<keyword evidence="4 11" id="KW-0808">Transferase</keyword>
<keyword evidence="6 11" id="KW-0418">Kinase</keyword>
<evidence type="ECO:0000256" key="7">
    <source>
        <dbReference type="ARBA" id="ARBA00022840"/>
    </source>
</evidence>
<keyword evidence="12" id="KW-1185">Reference proteome</keyword>
<feature type="transmembrane region" description="Helical" evidence="9">
    <location>
        <begin position="52"/>
        <end position="68"/>
    </location>
</feature>
<dbReference type="RefSeq" id="WP_236343495.1">
    <property type="nucleotide sequence ID" value="NZ_CAKMMF010000017.1"/>
</dbReference>
<keyword evidence="9" id="KW-0472">Membrane</keyword>
<dbReference type="Pfam" id="PF07730">
    <property type="entry name" value="HisKA_3"/>
    <property type="match status" value="1"/>
</dbReference>
<gene>
    <name evidence="11" type="primary">lnrJ_2</name>
    <name evidence="11" type="ORF">PAECIP111893_03146</name>
</gene>
<accession>A0ABM9CDV2</accession>
<evidence type="ECO:0000259" key="10">
    <source>
        <dbReference type="Pfam" id="PF07730"/>
    </source>
</evidence>
<dbReference type="InterPro" id="IPR050482">
    <property type="entry name" value="Sensor_HK_TwoCompSys"/>
</dbReference>
<keyword evidence="8" id="KW-0902">Two-component regulatory system</keyword>
<evidence type="ECO:0000256" key="2">
    <source>
        <dbReference type="ARBA" id="ARBA00012438"/>
    </source>
</evidence>
<evidence type="ECO:0000256" key="8">
    <source>
        <dbReference type="ARBA" id="ARBA00023012"/>
    </source>
</evidence>
<feature type="transmembrane region" description="Helical" evidence="9">
    <location>
        <begin position="118"/>
        <end position="136"/>
    </location>
</feature>
<keyword evidence="7" id="KW-0067">ATP-binding</keyword>
<evidence type="ECO:0000256" key="3">
    <source>
        <dbReference type="ARBA" id="ARBA00022553"/>
    </source>
</evidence>
<dbReference type="InterPro" id="IPR036890">
    <property type="entry name" value="HATPase_C_sf"/>
</dbReference>
<dbReference type="Gene3D" id="3.30.565.10">
    <property type="entry name" value="Histidine kinase-like ATPase, C-terminal domain"/>
    <property type="match status" value="1"/>
</dbReference>
<comment type="catalytic activity">
    <reaction evidence="1">
        <text>ATP + protein L-histidine = ADP + protein N-phospho-L-histidine.</text>
        <dbReference type="EC" id="2.7.13.3"/>
    </reaction>
</comment>
<evidence type="ECO:0000256" key="4">
    <source>
        <dbReference type="ARBA" id="ARBA00022679"/>
    </source>
</evidence>
<dbReference type="InterPro" id="IPR011712">
    <property type="entry name" value="Sig_transdc_His_kin_sub3_dim/P"/>
</dbReference>
<feature type="domain" description="Signal transduction histidine kinase subgroup 3 dimerisation and phosphoacceptor" evidence="10">
    <location>
        <begin position="182"/>
        <end position="246"/>
    </location>
</feature>
<evidence type="ECO:0000256" key="5">
    <source>
        <dbReference type="ARBA" id="ARBA00022741"/>
    </source>
</evidence>
<evidence type="ECO:0000313" key="11">
    <source>
        <dbReference type="EMBL" id="CAH1210128.1"/>
    </source>
</evidence>
<dbReference type="Gene3D" id="1.20.5.1930">
    <property type="match status" value="1"/>
</dbReference>
<organism evidence="11 12">
    <name type="scientific">Paenibacillus plantiphilus</name>
    <dbReference type="NCBI Taxonomy" id="2905650"/>
    <lineage>
        <taxon>Bacteria</taxon>
        <taxon>Bacillati</taxon>
        <taxon>Bacillota</taxon>
        <taxon>Bacilli</taxon>
        <taxon>Bacillales</taxon>
        <taxon>Paenibacillaceae</taxon>
        <taxon>Paenibacillus</taxon>
    </lineage>
</organism>
<evidence type="ECO:0000256" key="9">
    <source>
        <dbReference type="SAM" id="Phobius"/>
    </source>
</evidence>
<keyword evidence="3" id="KW-0597">Phosphoprotein</keyword>
<dbReference type="SUPFAM" id="SSF55874">
    <property type="entry name" value="ATPase domain of HSP90 chaperone/DNA topoisomerase II/histidine kinase"/>
    <property type="match status" value="1"/>
</dbReference>
<dbReference type="GO" id="GO:0004673">
    <property type="term" value="F:protein histidine kinase activity"/>
    <property type="evidence" value="ECO:0007669"/>
    <property type="project" value="UniProtKB-EC"/>
</dbReference>
<evidence type="ECO:0000256" key="1">
    <source>
        <dbReference type="ARBA" id="ARBA00000085"/>
    </source>
</evidence>
<protein>
    <recommendedName>
        <fullName evidence="2">histidine kinase</fullName>
        <ecNumber evidence="2">2.7.13.3</ecNumber>
    </recommendedName>
</protein>
<reference evidence="11" key="1">
    <citation type="submission" date="2022-01" db="EMBL/GenBank/DDBJ databases">
        <authorList>
            <person name="Criscuolo A."/>
        </authorList>
    </citation>
    <scope>NUCLEOTIDE SEQUENCE</scope>
    <source>
        <strain evidence="11">CIP111893</strain>
    </source>
</reference>
<evidence type="ECO:0000256" key="6">
    <source>
        <dbReference type="ARBA" id="ARBA00022777"/>
    </source>
</evidence>
<dbReference type="Proteomes" id="UP000838686">
    <property type="component" value="Unassembled WGS sequence"/>
</dbReference>
<keyword evidence="9" id="KW-0812">Transmembrane</keyword>
<sequence length="378" mass="43035">MSLLHNWLRHLLLLVPSIGTLLTGTIESQGWFICQVLIGLLLIKAGEIKRDIGAWLLLVELIWFSYLGYQEGGLIYLLLYSSLVAAFNYYNRPRAIGAFVIFGGILLNLVLASRDIQLVWSANVLWLAMSAVLYSTKRITAKQLYVESLYDELAYSHEQLEQARMRIQEYTVQIEQYAQSEERSRIAKDIHDDLGHRLIRQKMMMEAALQLLVIQPERAHAMLAQIRDQMEEGMERMRRTVRRLSPIEGMHERQYALDRLIANSGHELGLQVSFTVEGNPQLLYPSIEYVLFRNAQEAITNAVRHGGAQRVDIILDYRPYELALTVSNDGELPEGPVKQGLGMRGMKERIAMLGGKLEISLMPAFAITTILPIKKRGV</sequence>
<dbReference type="CDD" id="cd16917">
    <property type="entry name" value="HATPase_UhpB-NarQ-NarX-like"/>
    <property type="match status" value="1"/>
</dbReference>
<keyword evidence="9" id="KW-1133">Transmembrane helix</keyword>
<proteinExistence type="predicted"/>